<evidence type="ECO:0000256" key="2">
    <source>
        <dbReference type="ARBA" id="ARBA00005058"/>
    </source>
</evidence>
<dbReference type="InterPro" id="IPR006330">
    <property type="entry name" value="Ado/ade_deaminase"/>
</dbReference>
<dbReference type="InterPro" id="IPR001365">
    <property type="entry name" value="A_deaminase_dom"/>
</dbReference>
<evidence type="ECO:0000313" key="9">
    <source>
        <dbReference type="Proteomes" id="UP001162131"/>
    </source>
</evidence>
<gene>
    <name evidence="8" type="ORF">BSTOLATCC_MIC66204</name>
</gene>
<comment type="caution">
    <text evidence="8">The sequence shown here is derived from an EMBL/GenBank/DDBJ whole genome shotgun (WGS) entry which is preliminary data.</text>
</comment>
<evidence type="ECO:0000259" key="7">
    <source>
        <dbReference type="Pfam" id="PF00962"/>
    </source>
</evidence>
<comment type="pathway">
    <text evidence="2">Purine metabolism; purine nucleoside salvage.</text>
</comment>
<dbReference type="SUPFAM" id="SSF51556">
    <property type="entry name" value="Metallo-dependent hydrolases"/>
    <property type="match status" value="1"/>
</dbReference>
<evidence type="ECO:0000256" key="5">
    <source>
        <dbReference type="ARBA" id="ARBA00022801"/>
    </source>
</evidence>
<dbReference type="PANTHER" id="PTHR43114:SF6">
    <property type="entry name" value="ADENINE DEAMINASE"/>
    <property type="match status" value="1"/>
</dbReference>
<evidence type="ECO:0000256" key="3">
    <source>
        <dbReference type="ARBA" id="ARBA00022723"/>
    </source>
</evidence>
<keyword evidence="5" id="KW-0378">Hydrolase</keyword>
<evidence type="ECO:0000256" key="1">
    <source>
        <dbReference type="ARBA" id="ARBA00001947"/>
    </source>
</evidence>
<sequence>MDIYSLINSLPKAEVHTHLEISLTIDRVYEIANRNGIILPLSHEDCLYKSSHFNDLPDFLSVLLTVSQALKFEQDFYELALSYFKISHENNIVYAEPQYHCFNYTTYGIQPETILNGIWRAVQEAETTYGIKTNLLYGIAREATIEDSLKTIHFAKHHSEKFKGIAFAGSEMINSPKHYKPIFDLAYNLGLTGPNNEYLAVHSGEEAPPDVMIDTLRTLNVSRIDHGVRAVEDPFLLKFLSQNQVPIDMCPISNRALKVLDRFTNTDYIYNDFLNSGCLISINTDGPTWGGGAMVENYIDFCNHNTGLSSEELAKKIIELSKNSFKCTFLDQKIKNDYINQVEKAANDYFEI</sequence>
<proteinExistence type="predicted"/>
<dbReference type="Gene3D" id="3.20.20.140">
    <property type="entry name" value="Metal-dependent hydrolases"/>
    <property type="match status" value="1"/>
</dbReference>
<protein>
    <recommendedName>
        <fullName evidence="7">Adenosine deaminase domain-containing protein</fullName>
    </recommendedName>
</protein>
<reference evidence="8" key="1">
    <citation type="submission" date="2021-09" db="EMBL/GenBank/DDBJ databases">
        <authorList>
            <consortium name="AG Swart"/>
            <person name="Singh M."/>
            <person name="Singh A."/>
            <person name="Seah K."/>
            <person name="Emmerich C."/>
        </authorList>
    </citation>
    <scope>NUCLEOTIDE SEQUENCE</scope>
    <source>
        <strain evidence="8">ATCC30299</strain>
    </source>
</reference>
<dbReference type="GO" id="GO:0005829">
    <property type="term" value="C:cytosol"/>
    <property type="evidence" value="ECO:0007669"/>
    <property type="project" value="TreeGrafter"/>
</dbReference>
<evidence type="ECO:0000256" key="6">
    <source>
        <dbReference type="ARBA" id="ARBA00022833"/>
    </source>
</evidence>
<dbReference type="GO" id="GO:0000034">
    <property type="term" value="F:adenine deaminase activity"/>
    <property type="evidence" value="ECO:0007669"/>
    <property type="project" value="TreeGrafter"/>
</dbReference>
<dbReference type="PANTHER" id="PTHR43114">
    <property type="entry name" value="ADENINE DEAMINASE"/>
    <property type="match status" value="1"/>
</dbReference>
<dbReference type="InterPro" id="IPR032466">
    <property type="entry name" value="Metal_Hydrolase"/>
</dbReference>
<evidence type="ECO:0000256" key="4">
    <source>
        <dbReference type="ARBA" id="ARBA00022726"/>
    </source>
</evidence>
<evidence type="ECO:0000313" key="8">
    <source>
        <dbReference type="EMBL" id="CAG9336326.1"/>
    </source>
</evidence>
<accession>A0AAU9K9R1</accession>
<dbReference type="GO" id="GO:0006166">
    <property type="term" value="P:purine ribonucleoside salvage"/>
    <property type="evidence" value="ECO:0007669"/>
    <property type="project" value="UniProtKB-KW"/>
</dbReference>
<keyword evidence="9" id="KW-1185">Reference proteome</keyword>
<dbReference type="Pfam" id="PF00962">
    <property type="entry name" value="A_deaminase"/>
    <property type="match status" value="1"/>
</dbReference>
<dbReference type="GO" id="GO:0043103">
    <property type="term" value="P:hypoxanthine salvage"/>
    <property type="evidence" value="ECO:0007669"/>
    <property type="project" value="TreeGrafter"/>
</dbReference>
<dbReference type="AlphaFoldDB" id="A0AAU9K9R1"/>
<dbReference type="Proteomes" id="UP001162131">
    <property type="component" value="Unassembled WGS sequence"/>
</dbReference>
<dbReference type="GO" id="GO:0046872">
    <property type="term" value="F:metal ion binding"/>
    <property type="evidence" value="ECO:0007669"/>
    <property type="project" value="UniProtKB-KW"/>
</dbReference>
<keyword evidence="6" id="KW-0862">Zinc</keyword>
<keyword evidence="3" id="KW-0479">Metal-binding</keyword>
<dbReference type="GO" id="GO:0006146">
    <property type="term" value="P:adenine catabolic process"/>
    <property type="evidence" value="ECO:0007669"/>
    <property type="project" value="TreeGrafter"/>
</dbReference>
<organism evidence="8 9">
    <name type="scientific">Blepharisma stoltei</name>
    <dbReference type="NCBI Taxonomy" id="1481888"/>
    <lineage>
        <taxon>Eukaryota</taxon>
        <taxon>Sar</taxon>
        <taxon>Alveolata</taxon>
        <taxon>Ciliophora</taxon>
        <taxon>Postciliodesmatophora</taxon>
        <taxon>Heterotrichea</taxon>
        <taxon>Heterotrichida</taxon>
        <taxon>Blepharismidae</taxon>
        <taxon>Blepharisma</taxon>
    </lineage>
</organism>
<dbReference type="EMBL" id="CAJZBQ010000064">
    <property type="protein sequence ID" value="CAG9336326.1"/>
    <property type="molecule type" value="Genomic_DNA"/>
</dbReference>
<feature type="domain" description="Adenosine deaminase" evidence="7">
    <location>
        <begin position="11"/>
        <end position="344"/>
    </location>
</feature>
<keyword evidence="4" id="KW-0660">Purine salvage</keyword>
<comment type="cofactor">
    <cofactor evidence="1">
        <name>Zn(2+)</name>
        <dbReference type="ChEBI" id="CHEBI:29105"/>
    </cofactor>
</comment>
<name>A0AAU9K9R1_9CILI</name>
<dbReference type="NCBIfam" id="TIGR01430">
    <property type="entry name" value="aden_deam"/>
    <property type="match status" value="1"/>
</dbReference>